<sequence length="386" mass="44017">MTKVRLLQVVSDAFSLPYFIGDQFDYFKGRNIDQYVACRDSAFLRKYLHKVDIPYFPIPITRSFSPFSDAIAVWKLFKVIKRNRFTHVFGHTPKGAMIAMIAAYLAGVENRVYFRHGLVYETANGLFRKLLISIEKMTCCLSTTIVNVSPSLSARAKMDGIKYDKKSILLSKGTCNGVNIDRFSRLNSIATDEAQFIRQSLGIADTDFVVGYVGRMVRDKGIIDLIEAWQLVHANDNKMKLLLIGPIEKRDAVPEDILAQIRNLKSIIHIDFIEDVTPYYCLMDILVLPSYREGFPTVILEASAMSLPILTSKATGCIDAIVDGQTGMHITHDPRDIADKIKFYRDNLDVKRQHGLNGRQFIINHFQQRVVWEDIADKLFFLKKTF</sequence>
<dbReference type="Pfam" id="PF13692">
    <property type="entry name" value="Glyco_trans_1_4"/>
    <property type="match status" value="1"/>
</dbReference>
<organism evidence="2 3">
    <name type="scientific">Sphingobacterium siyangense</name>
    <dbReference type="NCBI Taxonomy" id="459529"/>
    <lineage>
        <taxon>Bacteria</taxon>
        <taxon>Pseudomonadati</taxon>
        <taxon>Bacteroidota</taxon>
        <taxon>Sphingobacteriia</taxon>
        <taxon>Sphingobacteriales</taxon>
        <taxon>Sphingobacteriaceae</taxon>
        <taxon>Sphingobacterium</taxon>
    </lineage>
</organism>
<keyword evidence="3" id="KW-1185">Reference proteome</keyword>
<dbReference type="PANTHER" id="PTHR12526">
    <property type="entry name" value="GLYCOSYLTRANSFERASE"/>
    <property type="match status" value="1"/>
</dbReference>
<comment type="caution">
    <text evidence="2">The sequence shown here is derived from an EMBL/GenBank/DDBJ whole genome shotgun (WGS) entry which is preliminary data.</text>
</comment>
<feature type="domain" description="Glycosyltransferase subfamily 4-like N-terminal" evidence="1">
    <location>
        <begin position="23"/>
        <end position="139"/>
    </location>
</feature>
<dbReference type="CDD" id="cd03808">
    <property type="entry name" value="GT4_CapM-like"/>
    <property type="match status" value="1"/>
</dbReference>
<dbReference type="EMBL" id="MCAQ01000027">
    <property type="protein sequence ID" value="RKF32463.1"/>
    <property type="molecule type" value="Genomic_DNA"/>
</dbReference>
<dbReference type="AlphaFoldDB" id="A0A420FHR4"/>
<dbReference type="Gene3D" id="3.40.50.2000">
    <property type="entry name" value="Glycogen Phosphorylase B"/>
    <property type="match status" value="2"/>
</dbReference>
<dbReference type="InterPro" id="IPR028098">
    <property type="entry name" value="Glyco_trans_4-like_N"/>
</dbReference>
<evidence type="ECO:0000259" key="1">
    <source>
        <dbReference type="Pfam" id="PF13477"/>
    </source>
</evidence>
<gene>
    <name evidence="2" type="ORF">BCY89_14895</name>
</gene>
<dbReference type="SUPFAM" id="SSF53756">
    <property type="entry name" value="UDP-Glycosyltransferase/glycogen phosphorylase"/>
    <property type="match status" value="1"/>
</dbReference>
<evidence type="ECO:0000313" key="3">
    <source>
        <dbReference type="Proteomes" id="UP000286402"/>
    </source>
</evidence>
<reference evidence="2 3" key="1">
    <citation type="submission" date="2016-07" db="EMBL/GenBank/DDBJ databases">
        <title>Genome analysis of Sphingobacterium siyangense T12B17.</title>
        <authorList>
            <person name="Xu D."/>
            <person name="Su Y."/>
            <person name="Zheng S."/>
        </authorList>
    </citation>
    <scope>NUCLEOTIDE SEQUENCE [LARGE SCALE GENOMIC DNA]</scope>
    <source>
        <strain evidence="2 3">T12B17</strain>
    </source>
</reference>
<accession>A0A420FHR4</accession>
<proteinExistence type="predicted"/>
<dbReference type="Proteomes" id="UP000286402">
    <property type="component" value="Unassembled WGS sequence"/>
</dbReference>
<evidence type="ECO:0000313" key="2">
    <source>
        <dbReference type="EMBL" id="RKF32463.1"/>
    </source>
</evidence>
<name>A0A420FHR4_9SPHI</name>
<dbReference type="PANTHER" id="PTHR12526:SF630">
    <property type="entry name" value="GLYCOSYLTRANSFERASE"/>
    <property type="match status" value="1"/>
</dbReference>
<dbReference type="GO" id="GO:0016757">
    <property type="term" value="F:glycosyltransferase activity"/>
    <property type="evidence" value="ECO:0007669"/>
    <property type="project" value="UniProtKB-ARBA"/>
</dbReference>
<dbReference type="Pfam" id="PF13477">
    <property type="entry name" value="Glyco_trans_4_2"/>
    <property type="match status" value="1"/>
</dbReference>
<protein>
    <recommendedName>
        <fullName evidence="1">Glycosyltransferase subfamily 4-like N-terminal domain-containing protein</fullName>
    </recommendedName>
</protein>